<dbReference type="InterPro" id="IPR012910">
    <property type="entry name" value="Plug_dom"/>
</dbReference>
<evidence type="ECO:0000313" key="4">
    <source>
        <dbReference type="Proteomes" id="UP000347681"/>
    </source>
</evidence>
<dbReference type="Gene3D" id="2.170.130.10">
    <property type="entry name" value="TonB-dependent receptor, plug domain"/>
    <property type="match status" value="1"/>
</dbReference>
<keyword evidence="1" id="KW-0812">Transmembrane</keyword>
<comment type="similarity">
    <text evidence="1">Belongs to the TonB-dependent receptor family.</text>
</comment>
<dbReference type="RefSeq" id="WP_149941359.1">
    <property type="nucleotide sequence ID" value="NZ_VVZB01000035.1"/>
</dbReference>
<protein>
    <submittedName>
        <fullName evidence="3">TonB-dependent receptor plug domain-containing protein</fullName>
    </submittedName>
</protein>
<comment type="subcellular location">
    <subcellularLocation>
        <location evidence="1">Cell outer membrane</location>
        <topology evidence="1">Multi-pass membrane protein</topology>
    </subcellularLocation>
</comment>
<accession>A0A5M5ZMZ0</accession>
<comment type="caution">
    <text evidence="3">The sequence shown here is derived from an EMBL/GenBank/DDBJ whole genome shotgun (WGS) entry which is preliminary data.</text>
</comment>
<keyword evidence="1" id="KW-0472">Membrane</keyword>
<dbReference type="Proteomes" id="UP000347681">
    <property type="component" value="Unassembled WGS sequence"/>
</dbReference>
<keyword evidence="1" id="KW-1134">Transmembrane beta strand</keyword>
<dbReference type="AlphaFoldDB" id="A0A5M5ZMZ0"/>
<keyword evidence="1" id="KW-0813">Transport</keyword>
<organism evidence="3 4">
    <name type="scientific">Phocaeicola dorei</name>
    <dbReference type="NCBI Taxonomy" id="357276"/>
    <lineage>
        <taxon>Bacteria</taxon>
        <taxon>Pseudomonadati</taxon>
        <taxon>Bacteroidota</taxon>
        <taxon>Bacteroidia</taxon>
        <taxon>Bacteroidales</taxon>
        <taxon>Bacteroidaceae</taxon>
        <taxon>Phocaeicola</taxon>
    </lineage>
</organism>
<dbReference type="SUPFAM" id="SSF56935">
    <property type="entry name" value="Porins"/>
    <property type="match status" value="1"/>
</dbReference>
<dbReference type="InterPro" id="IPR039426">
    <property type="entry name" value="TonB-dep_rcpt-like"/>
</dbReference>
<dbReference type="GO" id="GO:0009279">
    <property type="term" value="C:cell outer membrane"/>
    <property type="evidence" value="ECO:0007669"/>
    <property type="project" value="UniProtKB-SubCell"/>
</dbReference>
<evidence type="ECO:0000313" key="3">
    <source>
        <dbReference type="EMBL" id="KAA5378828.1"/>
    </source>
</evidence>
<dbReference type="PROSITE" id="PS52016">
    <property type="entry name" value="TONB_DEPENDENT_REC_3"/>
    <property type="match status" value="1"/>
</dbReference>
<evidence type="ECO:0000256" key="1">
    <source>
        <dbReference type="PROSITE-ProRule" id="PRU01360"/>
    </source>
</evidence>
<reference evidence="3 4" key="1">
    <citation type="journal article" date="2019" name="Nat. Med.">
        <title>A library of human gut bacterial isolates paired with longitudinal multiomics data enables mechanistic microbiome research.</title>
        <authorList>
            <person name="Poyet M."/>
            <person name="Groussin M."/>
            <person name="Gibbons S.M."/>
            <person name="Avila-Pacheco J."/>
            <person name="Jiang X."/>
            <person name="Kearney S.M."/>
            <person name="Perrotta A.R."/>
            <person name="Berdy B."/>
            <person name="Zhao S."/>
            <person name="Lieberman T.D."/>
            <person name="Swanson P.K."/>
            <person name="Smith M."/>
            <person name="Roesemann S."/>
            <person name="Alexander J.E."/>
            <person name="Rich S.A."/>
            <person name="Livny J."/>
            <person name="Vlamakis H."/>
            <person name="Clish C."/>
            <person name="Bullock K."/>
            <person name="Deik A."/>
            <person name="Scott J."/>
            <person name="Pierce K.A."/>
            <person name="Xavier R.J."/>
            <person name="Alm E.J."/>
        </authorList>
    </citation>
    <scope>NUCLEOTIDE SEQUENCE [LARGE SCALE GENOMIC DNA]</scope>
    <source>
        <strain evidence="3 4">BIOML-A5</strain>
    </source>
</reference>
<proteinExistence type="inferred from homology"/>
<name>A0A5M5ZMZ0_9BACT</name>
<feature type="non-terminal residue" evidence="3">
    <location>
        <position position="135"/>
    </location>
</feature>
<dbReference type="EMBL" id="VVZB01000035">
    <property type="protein sequence ID" value="KAA5378828.1"/>
    <property type="molecule type" value="Genomic_DNA"/>
</dbReference>
<keyword evidence="3" id="KW-0675">Receptor</keyword>
<dbReference type="Pfam" id="PF07715">
    <property type="entry name" value="Plug"/>
    <property type="match status" value="1"/>
</dbReference>
<dbReference type="InterPro" id="IPR037066">
    <property type="entry name" value="Plug_dom_sf"/>
</dbReference>
<keyword evidence="1" id="KW-0998">Cell outer membrane</keyword>
<sequence>MKTQEVVIKPSVKVVMMPDTEILDEVTVVAYGTKRKQDLVGSISSVKNEIISNSQATSVSNALEGAVAGLQVVSSSGQPGQDANIVLRGIGSISASNNALIVVDGVPFNGKLSDINPTDIASVNVSKDAVSNSLY</sequence>
<evidence type="ECO:0000259" key="2">
    <source>
        <dbReference type="Pfam" id="PF07715"/>
    </source>
</evidence>
<gene>
    <name evidence="3" type="ORF">F2Y61_22750</name>
</gene>
<feature type="domain" description="TonB-dependent receptor plug" evidence="2">
    <location>
        <begin position="36"/>
        <end position="131"/>
    </location>
</feature>